<protein>
    <submittedName>
        <fullName evidence="4">Uncharacterized protein</fullName>
    </submittedName>
</protein>
<reference evidence="4 5" key="1">
    <citation type="submission" date="2015-04" db="EMBL/GenBank/DDBJ databases">
        <title>Lasius niger genome sequencing.</title>
        <authorList>
            <person name="Konorov E.A."/>
            <person name="Nikitin M.A."/>
            <person name="Kirill M.V."/>
            <person name="Chang P."/>
        </authorList>
    </citation>
    <scope>NUCLEOTIDE SEQUENCE [LARGE SCALE GENOMIC DNA]</scope>
    <source>
        <tissue evidence="4">Whole</tissue>
    </source>
</reference>
<evidence type="ECO:0000313" key="4">
    <source>
        <dbReference type="EMBL" id="KMQ95840.1"/>
    </source>
</evidence>
<evidence type="ECO:0000256" key="3">
    <source>
        <dbReference type="SAM" id="SignalP"/>
    </source>
</evidence>
<feature type="compositionally biased region" description="Acidic residues" evidence="1">
    <location>
        <begin position="263"/>
        <end position="283"/>
    </location>
</feature>
<comment type="caution">
    <text evidence="4">The sequence shown here is derived from an EMBL/GenBank/DDBJ whole genome shotgun (WGS) entry which is preliminary data.</text>
</comment>
<gene>
    <name evidence="4" type="ORF">RF55_3917</name>
</gene>
<dbReference type="PaxDb" id="67767-A0A0J7NTU8"/>
<organism evidence="4 5">
    <name type="scientific">Lasius niger</name>
    <name type="common">Black garden ant</name>
    <dbReference type="NCBI Taxonomy" id="67767"/>
    <lineage>
        <taxon>Eukaryota</taxon>
        <taxon>Metazoa</taxon>
        <taxon>Ecdysozoa</taxon>
        <taxon>Arthropoda</taxon>
        <taxon>Hexapoda</taxon>
        <taxon>Insecta</taxon>
        <taxon>Pterygota</taxon>
        <taxon>Neoptera</taxon>
        <taxon>Endopterygota</taxon>
        <taxon>Hymenoptera</taxon>
        <taxon>Apocrita</taxon>
        <taxon>Aculeata</taxon>
        <taxon>Formicoidea</taxon>
        <taxon>Formicidae</taxon>
        <taxon>Formicinae</taxon>
        <taxon>Lasius</taxon>
        <taxon>Lasius</taxon>
    </lineage>
</organism>
<feature type="signal peptide" evidence="3">
    <location>
        <begin position="1"/>
        <end position="22"/>
    </location>
</feature>
<feature type="chain" id="PRO_5005291240" evidence="3">
    <location>
        <begin position="23"/>
        <end position="549"/>
    </location>
</feature>
<accession>A0A0J7NTU8</accession>
<evidence type="ECO:0000313" key="5">
    <source>
        <dbReference type="Proteomes" id="UP000036403"/>
    </source>
</evidence>
<keyword evidence="5" id="KW-1185">Reference proteome</keyword>
<evidence type="ECO:0000256" key="2">
    <source>
        <dbReference type="SAM" id="Phobius"/>
    </source>
</evidence>
<evidence type="ECO:0000256" key="1">
    <source>
        <dbReference type="SAM" id="MobiDB-lite"/>
    </source>
</evidence>
<dbReference type="OrthoDB" id="6370328at2759"/>
<feature type="transmembrane region" description="Helical" evidence="2">
    <location>
        <begin position="479"/>
        <end position="504"/>
    </location>
</feature>
<name>A0A0J7NTU8_LASNI</name>
<keyword evidence="2" id="KW-0472">Membrane</keyword>
<dbReference type="EMBL" id="LBMM01001726">
    <property type="protein sequence ID" value="KMQ95840.1"/>
    <property type="molecule type" value="Genomic_DNA"/>
</dbReference>
<feature type="compositionally biased region" description="Basic and acidic residues" evidence="1">
    <location>
        <begin position="48"/>
        <end position="59"/>
    </location>
</feature>
<sequence length="549" mass="65011">MTRDRRLLLLLGLLMAYGLLVAECRYHQRDDAAMTTTEARHRHRHRHESSNRRNHHELDRRSWQKVDYEYDGDSEDPTDEDDYEVQSYFDHPRSHHRSTQRGYHGRMFEPRYPPRYPDGGHRGNWYDEENDRRRIPSRYNTKNHRYKPGRTYHRPTYSRNRDVSEFEDVSEEDYDYERPHRYIESGEADKHHEWWRNSRRHTSLRKDMRNRMNGYRGSRRHRLEDRGGVIDRADVSRWTDDGRKRSNISELYQFSKDNKKIEEDEDYEDQGGLEEDDKDEDEDEFWKNIDDEDIEDNEEEELDNDFYESKEIFMRAKAKSPLKTYEDIIRRLTSDEPTTPKATVKRDYRNIESNKHAKRDGYKNFNEAKNISRPVDLSFTNASRTLTTSNYFANRRAESSTVKSVGSTGHKLPKNATDVAIKSNDRQERKTAVDTKTKSLEQDYDEYLNAPDNEKEDDLAKIGAEDDSTMQADVTNNEIMFNSLACFLYLSSASYLAFATKLFLMTEYYVRPGFDVYPAMTAAYILSGIVGVLHGADAYLSFVHYKTGR</sequence>
<feature type="transmembrane region" description="Helical" evidence="2">
    <location>
        <begin position="516"/>
        <end position="536"/>
    </location>
</feature>
<keyword evidence="3" id="KW-0732">Signal</keyword>
<keyword evidence="2" id="KW-0812">Transmembrane</keyword>
<feature type="region of interest" description="Disordered" evidence="1">
    <location>
        <begin position="259"/>
        <end position="283"/>
    </location>
</feature>
<proteinExistence type="predicted"/>
<dbReference type="AlphaFoldDB" id="A0A0J7NTU8"/>
<keyword evidence="2" id="KW-1133">Transmembrane helix</keyword>
<dbReference type="Proteomes" id="UP000036403">
    <property type="component" value="Unassembled WGS sequence"/>
</dbReference>
<feature type="region of interest" description="Disordered" evidence="1">
    <location>
        <begin position="35"/>
        <end position="59"/>
    </location>
</feature>